<keyword evidence="6" id="KW-0720">Serine protease</keyword>
<dbReference type="FunFam" id="2.40.10.10:FF:000001">
    <property type="entry name" value="Periplasmic serine protease DegS"/>
    <property type="match status" value="1"/>
</dbReference>
<evidence type="ECO:0000256" key="1">
    <source>
        <dbReference type="ARBA" id="ARBA00010541"/>
    </source>
</evidence>
<dbReference type="EMBL" id="DTLI01000229">
    <property type="protein sequence ID" value="HHS53103.1"/>
    <property type="molecule type" value="Genomic_DNA"/>
</dbReference>
<keyword evidence="9" id="KW-0472">Membrane</keyword>
<accession>A0A7C6EHJ1</accession>
<dbReference type="InterPro" id="IPR009003">
    <property type="entry name" value="Peptidase_S1_PA"/>
</dbReference>
<dbReference type="InterPro" id="IPR001940">
    <property type="entry name" value="Peptidase_S1C"/>
</dbReference>
<evidence type="ECO:0000256" key="2">
    <source>
        <dbReference type="ARBA" id="ARBA00022670"/>
    </source>
</evidence>
<keyword evidence="5" id="KW-0378">Hydrolase</keyword>
<keyword evidence="9" id="KW-1133">Transmembrane helix</keyword>
<dbReference type="SMART" id="SM00228">
    <property type="entry name" value="PDZ"/>
    <property type="match status" value="2"/>
</dbReference>
<comment type="caution">
    <text evidence="11">The sequence shown here is derived from an EMBL/GenBank/DDBJ whole genome shotgun (WGS) entry which is preliminary data.</text>
</comment>
<proteinExistence type="inferred from homology"/>
<feature type="domain" description="PDZ" evidence="10">
    <location>
        <begin position="292"/>
        <end position="383"/>
    </location>
</feature>
<gene>
    <name evidence="11" type="ORF">ENW73_09690</name>
</gene>
<dbReference type="SUPFAM" id="SSF50156">
    <property type="entry name" value="PDZ domain-like"/>
    <property type="match status" value="2"/>
</dbReference>
<dbReference type="NCBIfam" id="TIGR02037">
    <property type="entry name" value="degP_htrA_DO"/>
    <property type="match status" value="1"/>
</dbReference>
<protein>
    <submittedName>
        <fullName evidence="11">DegQ family serine endoprotease</fullName>
    </submittedName>
</protein>
<dbReference type="GO" id="GO:0006508">
    <property type="term" value="P:proteolysis"/>
    <property type="evidence" value="ECO:0007669"/>
    <property type="project" value="UniProtKB-KW"/>
</dbReference>
<keyword evidence="9" id="KW-0812">Transmembrane</keyword>
<dbReference type="Pfam" id="PF13180">
    <property type="entry name" value="PDZ_2"/>
    <property type="match status" value="2"/>
</dbReference>
<dbReference type="InterPro" id="IPR001478">
    <property type="entry name" value="PDZ"/>
</dbReference>
<keyword evidence="2 11" id="KW-0645">Protease</keyword>
<reference evidence="11" key="1">
    <citation type="journal article" date="2020" name="mSystems">
        <title>Genome- and Community-Level Interaction Insights into Carbon Utilization and Element Cycling Functions of Hydrothermarchaeota in Hydrothermal Sediment.</title>
        <authorList>
            <person name="Zhou Z."/>
            <person name="Liu Y."/>
            <person name="Xu W."/>
            <person name="Pan J."/>
            <person name="Luo Z.H."/>
            <person name="Li M."/>
        </authorList>
    </citation>
    <scope>NUCLEOTIDE SEQUENCE [LARGE SCALE GENOMIC DNA]</scope>
    <source>
        <strain evidence="11">SpSt-876</strain>
    </source>
</reference>
<dbReference type="Gene3D" id="2.30.42.10">
    <property type="match status" value="2"/>
</dbReference>
<dbReference type="GO" id="GO:0004252">
    <property type="term" value="F:serine-type endopeptidase activity"/>
    <property type="evidence" value="ECO:0007669"/>
    <property type="project" value="InterPro"/>
</dbReference>
<dbReference type="PRINTS" id="PR00834">
    <property type="entry name" value="PROTEASES2C"/>
</dbReference>
<sequence>MKRVSLRLIGAIVAPAVIVAFLLGLFVAGTTMFGQKSDNPSPAKTAKSTAPLASTETIEESPFAKVASKVIPAVVNISTEKKVTIKTPGFEFEWPFEDLFRDFFKNLPQPEPIQRRTHTLGSGVIVDPRGYILTNNHVIGNYDKIIVKLSDKREFTSNKVKLIGRDTKTDLAVLKVEADEPLPYAEMGNSDEIKIGDWAIAIGNPFGLEGTVTVGVISAKGRSGIPLPEGPTYQDFIQTDASINPGNSGGPLVNIKGEVIGINTAIRSPVGANVGIGFATPINLAKRIFDELVTKGKVTRGYLGVAPQEVTEDMREAMGLAEPGGVLIRDVVSKTPAERAGLKPGDVITKFDGKKITGVEQFRRVVAETKPGTKVTIEYIRDGEKRTVEAELEEYPEEVAQAPSEQKEEKRWLGIRVRDLNPDEKKELGLQSGVIIEEVLEDSPAAEAGIQEGDVIIKINREKVNDTKDFNAIARKLAKTQKPILFQLRREKDTYFITVKPE</sequence>
<evidence type="ECO:0000256" key="3">
    <source>
        <dbReference type="ARBA" id="ARBA00022729"/>
    </source>
</evidence>
<feature type="binding site" evidence="8">
    <location>
        <position position="80"/>
    </location>
    <ligand>
        <name>substrate</name>
    </ligand>
</feature>
<dbReference type="SUPFAM" id="SSF50494">
    <property type="entry name" value="Trypsin-like serine proteases"/>
    <property type="match status" value="1"/>
</dbReference>
<dbReference type="InterPro" id="IPR011782">
    <property type="entry name" value="Pept_S1C_Do"/>
</dbReference>
<feature type="domain" description="PDZ" evidence="10">
    <location>
        <begin position="398"/>
        <end position="492"/>
    </location>
</feature>
<comment type="similarity">
    <text evidence="1">Belongs to the peptidase S1C family.</text>
</comment>
<feature type="binding site" evidence="8">
    <location>
        <position position="170"/>
    </location>
    <ligand>
        <name>substrate</name>
    </ligand>
</feature>
<feature type="active site" description="Charge relay system" evidence="7">
    <location>
        <position position="137"/>
    </location>
</feature>
<dbReference type="CDD" id="cd10839">
    <property type="entry name" value="cpPDZ1_DegP-like"/>
    <property type="match status" value="1"/>
</dbReference>
<dbReference type="AlphaFoldDB" id="A0A7C6EHJ1"/>
<feature type="transmembrane region" description="Helical" evidence="9">
    <location>
        <begin position="12"/>
        <end position="34"/>
    </location>
</feature>
<keyword evidence="3" id="KW-0732">Signal</keyword>
<dbReference type="PANTHER" id="PTHR22939">
    <property type="entry name" value="SERINE PROTEASE FAMILY S1C HTRA-RELATED"/>
    <property type="match status" value="1"/>
</dbReference>
<keyword evidence="4" id="KW-0677">Repeat</keyword>
<evidence type="ECO:0000256" key="9">
    <source>
        <dbReference type="SAM" id="Phobius"/>
    </source>
</evidence>
<dbReference type="Gene3D" id="2.40.10.120">
    <property type="match status" value="1"/>
</dbReference>
<dbReference type="InterPro" id="IPR036034">
    <property type="entry name" value="PDZ_sf"/>
</dbReference>
<evidence type="ECO:0000313" key="11">
    <source>
        <dbReference type="EMBL" id="HHS53103.1"/>
    </source>
</evidence>
<evidence type="ECO:0000256" key="8">
    <source>
        <dbReference type="PIRSR" id="PIRSR611782-2"/>
    </source>
</evidence>
<evidence type="ECO:0000256" key="7">
    <source>
        <dbReference type="PIRSR" id="PIRSR611782-1"/>
    </source>
</evidence>
<dbReference type="Pfam" id="PF13365">
    <property type="entry name" value="Trypsin_2"/>
    <property type="match status" value="1"/>
</dbReference>
<evidence type="ECO:0000256" key="6">
    <source>
        <dbReference type="ARBA" id="ARBA00022825"/>
    </source>
</evidence>
<dbReference type="PROSITE" id="PS50106">
    <property type="entry name" value="PDZ"/>
    <property type="match status" value="2"/>
</dbReference>
<evidence type="ECO:0000256" key="5">
    <source>
        <dbReference type="ARBA" id="ARBA00022801"/>
    </source>
</evidence>
<organism evidence="11">
    <name type="scientific">candidate division WOR-3 bacterium</name>
    <dbReference type="NCBI Taxonomy" id="2052148"/>
    <lineage>
        <taxon>Bacteria</taxon>
        <taxon>Bacteria division WOR-3</taxon>
    </lineage>
</organism>
<dbReference type="PANTHER" id="PTHR22939:SF129">
    <property type="entry name" value="SERINE PROTEASE HTRA2, MITOCHONDRIAL"/>
    <property type="match status" value="1"/>
</dbReference>
<feature type="binding site" evidence="8">
    <location>
        <position position="137"/>
    </location>
    <ligand>
        <name>substrate</name>
    </ligand>
</feature>
<name>A0A7C6EHJ1_UNCW3</name>
<feature type="binding site" evidence="8">
    <location>
        <begin position="246"/>
        <end position="248"/>
    </location>
    <ligand>
        <name>substrate</name>
    </ligand>
</feature>
<evidence type="ECO:0000259" key="10">
    <source>
        <dbReference type="PROSITE" id="PS50106"/>
    </source>
</evidence>
<evidence type="ECO:0000256" key="4">
    <source>
        <dbReference type="ARBA" id="ARBA00022737"/>
    </source>
</evidence>
<feature type="active site" description="Charge relay system" evidence="7">
    <location>
        <position position="248"/>
    </location>
</feature>
<feature type="active site" description="Charge relay system" evidence="7">
    <location>
        <position position="170"/>
    </location>
</feature>